<dbReference type="SUPFAM" id="SSF55811">
    <property type="entry name" value="Nudix"/>
    <property type="match status" value="1"/>
</dbReference>
<dbReference type="PANTHER" id="PTHR12992:SF24">
    <property type="entry name" value="PEROXISOMAL COENZYME A DIPHOSPHATASE NUDT7"/>
    <property type="match status" value="1"/>
</dbReference>
<dbReference type="CDD" id="cd03426">
    <property type="entry name" value="NUDIX_CoAse_Nudt7"/>
    <property type="match status" value="1"/>
</dbReference>
<comment type="caution">
    <text evidence="8">The sequence shown here is derived from an EMBL/GenBank/DDBJ whole genome shotgun (WGS) entry which is preliminary data.</text>
</comment>
<evidence type="ECO:0000256" key="1">
    <source>
        <dbReference type="ARBA" id="ARBA00001936"/>
    </source>
</evidence>
<dbReference type="EMBL" id="JALJOU010000002">
    <property type="protein sequence ID" value="KAK9845739.1"/>
    <property type="molecule type" value="Genomic_DNA"/>
</dbReference>
<name>A0AAW1SIE0_9CHLO</name>
<proteinExistence type="predicted"/>
<dbReference type="Proteomes" id="UP001445335">
    <property type="component" value="Unassembled WGS sequence"/>
</dbReference>
<evidence type="ECO:0000256" key="4">
    <source>
        <dbReference type="ARBA" id="ARBA00022801"/>
    </source>
</evidence>
<dbReference type="GO" id="GO:0010945">
    <property type="term" value="F:coenzyme A diphosphatase activity"/>
    <property type="evidence" value="ECO:0007669"/>
    <property type="project" value="InterPro"/>
</dbReference>
<evidence type="ECO:0000256" key="6">
    <source>
        <dbReference type="ARBA" id="ARBA00023211"/>
    </source>
</evidence>
<dbReference type="PANTHER" id="PTHR12992">
    <property type="entry name" value="NUDIX HYDROLASE"/>
    <property type="match status" value="1"/>
</dbReference>
<evidence type="ECO:0000259" key="7">
    <source>
        <dbReference type="PROSITE" id="PS51462"/>
    </source>
</evidence>
<comment type="cofactor">
    <cofactor evidence="1">
        <name>Mn(2+)</name>
        <dbReference type="ChEBI" id="CHEBI:29035"/>
    </cofactor>
</comment>
<reference evidence="8 9" key="1">
    <citation type="journal article" date="2024" name="Nat. Commun.">
        <title>Phylogenomics reveals the evolutionary origins of lichenization in chlorophyte algae.</title>
        <authorList>
            <person name="Puginier C."/>
            <person name="Libourel C."/>
            <person name="Otte J."/>
            <person name="Skaloud P."/>
            <person name="Haon M."/>
            <person name="Grisel S."/>
            <person name="Petersen M."/>
            <person name="Berrin J.G."/>
            <person name="Delaux P.M."/>
            <person name="Dal Grande F."/>
            <person name="Keller J."/>
        </authorList>
    </citation>
    <scope>NUCLEOTIDE SEQUENCE [LARGE SCALE GENOMIC DNA]</scope>
    <source>
        <strain evidence="8 9">SAG 245.80</strain>
    </source>
</reference>
<dbReference type="GO" id="GO:0005737">
    <property type="term" value="C:cytoplasm"/>
    <property type="evidence" value="ECO:0007669"/>
    <property type="project" value="UniProtKB-ARBA"/>
</dbReference>
<dbReference type="FunFam" id="3.90.79.10:FF:000036">
    <property type="entry name" value="Nudix hydrolase 11"/>
    <property type="match status" value="1"/>
</dbReference>
<keyword evidence="3" id="KW-0479">Metal-binding</keyword>
<keyword evidence="4" id="KW-0378">Hydrolase</keyword>
<sequence length="237" mass="25975">MVTTRSTWPPDTLEATVQRLIDQPPEPLIPVSERHAAVLIALFEDAQRIVRVLLTKRASNLNSHRGEVALPGGKRDPGDRDNVDTALREAQEEVGLDPQLVQVLGTLPPLLSIHRLSVTPVVGVVPAACIPTLRAAEAEVAAIFDVPLALFLGAAGHSQRDVAWLHGPAPGVRFRLHYFECGELGPVWGLTAAILIEAARRAFAREPEFAEHAGRPFRDLWWDGEQVAYRQRQPALS</sequence>
<evidence type="ECO:0000256" key="5">
    <source>
        <dbReference type="ARBA" id="ARBA00022842"/>
    </source>
</evidence>
<keyword evidence="6" id="KW-0464">Manganese</keyword>
<dbReference type="GO" id="GO:0046872">
    <property type="term" value="F:metal ion binding"/>
    <property type="evidence" value="ECO:0007669"/>
    <property type="project" value="UniProtKB-KW"/>
</dbReference>
<organism evidence="8 9">
    <name type="scientific">Elliptochloris bilobata</name>
    <dbReference type="NCBI Taxonomy" id="381761"/>
    <lineage>
        <taxon>Eukaryota</taxon>
        <taxon>Viridiplantae</taxon>
        <taxon>Chlorophyta</taxon>
        <taxon>core chlorophytes</taxon>
        <taxon>Trebouxiophyceae</taxon>
        <taxon>Trebouxiophyceae incertae sedis</taxon>
        <taxon>Elliptochloris clade</taxon>
        <taxon>Elliptochloris</taxon>
    </lineage>
</organism>
<accession>A0AAW1SIE0</accession>
<evidence type="ECO:0000256" key="2">
    <source>
        <dbReference type="ARBA" id="ARBA00001946"/>
    </source>
</evidence>
<keyword evidence="9" id="KW-1185">Reference proteome</keyword>
<dbReference type="InterPro" id="IPR015797">
    <property type="entry name" value="NUDIX_hydrolase-like_dom_sf"/>
</dbReference>
<evidence type="ECO:0000313" key="9">
    <source>
        <dbReference type="Proteomes" id="UP001445335"/>
    </source>
</evidence>
<dbReference type="Pfam" id="PF00293">
    <property type="entry name" value="NUDIX"/>
    <property type="match status" value="1"/>
</dbReference>
<feature type="domain" description="Nudix hydrolase" evidence="7">
    <location>
        <begin position="33"/>
        <end position="167"/>
    </location>
</feature>
<dbReference type="GO" id="GO:0015937">
    <property type="term" value="P:coenzyme A biosynthetic process"/>
    <property type="evidence" value="ECO:0007669"/>
    <property type="project" value="UniProtKB-ARBA"/>
</dbReference>
<dbReference type="PROSITE" id="PS51462">
    <property type="entry name" value="NUDIX"/>
    <property type="match status" value="1"/>
</dbReference>
<keyword evidence="5" id="KW-0460">Magnesium</keyword>
<evidence type="ECO:0000256" key="3">
    <source>
        <dbReference type="ARBA" id="ARBA00022723"/>
    </source>
</evidence>
<evidence type="ECO:0000313" key="8">
    <source>
        <dbReference type="EMBL" id="KAK9845739.1"/>
    </source>
</evidence>
<dbReference type="AlphaFoldDB" id="A0AAW1SIE0"/>
<dbReference type="InterPro" id="IPR000086">
    <property type="entry name" value="NUDIX_hydrolase_dom"/>
</dbReference>
<comment type="cofactor">
    <cofactor evidence="2">
        <name>Mg(2+)</name>
        <dbReference type="ChEBI" id="CHEBI:18420"/>
    </cofactor>
</comment>
<protein>
    <recommendedName>
        <fullName evidence="7">Nudix hydrolase domain-containing protein</fullName>
    </recommendedName>
</protein>
<dbReference type="GO" id="GO:0015938">
    <property type="term" value="P:coenzyme A catabolic process"/>
    <property type="evidence" value="ECO:0007669"/>
    <property type="project" value="TreeGrafter"/>
</dbReference>
<dbReference type="Gene3D" id="3.90.79.10">
    <property type="entry name" value="Nucleoside Triphosphate Pyrophosphohydrolase"/>
    <property type="match status" value="1"/>
</dbReference>
<dbReference type="GO" id="GO:0008893">
    <property type="term" value="F:guanosine-3',5'-bis(diphosphate) 3'-diphosphatase activity"/>
    <property type="evidence" value="ECO:0007669"/>
    <property type="project" value="UniProtKB-ARBA"/>
</dbReference>
<dbReference type="InterPro" id="IPR045121">
    <property type="entry name" value="CoAse"/>
</dbReference>
<gene>
    <name evidence="8" type="ORF">WJX81_001045</name>
</gene>